<dbReference type="Pfam" id="PF06607">
    <property type="entry name" value="Prokineticin"/>
    <property type="match status" value="1"/>
</dbReference>
<feature type="chain" id="PRO_5002933421" description="Prokineticin domain-containing protein" evidence="8">
    <location>
        <begin position="21"/>
        <end position="435"/>
    </location>
</feature>
<comment type="subcellular location">
    <subcellularLocation>
        <location evidence="1">Secreted</location>
    </subcellularLocation>
</comment>
<keyword evidence="8" id="KW-0732">Signal</keyword>
<dbReference type="PANTHER" id="PTHR18821">
    <property type="entry name" value="PROKINETICIN"/>
    <property type="match status" value="1"/>
</dbReference>
<feature type="compositionally biased region" description="Gly residues" evidence="7">
    <location>
        <begin position="145"/>
        <end position="158"/>
    </location>
</feature>
<evidence type="ECO:0000256" key="8">
    <source>
        <dbReference type="SAM" id="SignalP"/>
    </source>
</evidence>
<evidence type="ECO:0000259" key="9">
    <source>
        <dbReference type="Pfam" id="PF06607"/>
    </source>
</evidence>
<keyword evidence="4" id="KW-0800">Toxin</keyword>
<feature type="domain" description="Prokineticin" evidence="9">
    <location>
        <begin position="9"/>
        <end position="102"/>
    </location>
</feature>
<keyword evidence="3" id="KW-0964">Secreted</keyword>
<evidence type="ECO:0000256" key="7">
    <source>
        <dbReference type="SAM" id="MobiDB-lite"/>
    </source>
</evidence>
<organism>
    <name type="scientific">Branchiostoma floridae</name>
    <name type="common">Florida lancelet</name>
    <name type="synonym">Amphioxus</name>
    <dbReference type="NCBI Taxonomy" id="7739"/>
    <lineage>
        <taxon>Eukaryota</taxon>
        <taxon>Metazoa</taxon>
        <taxon>Chordata</taxon>
        <taxon>Cephalochordata</taxon>
        <taxon>Leptocardii</taxon>
        <taxon>Amphioxiformes</taxon>
        <taxon>Branchiostomatidae</taxon>
        <taxon>Branchiostoma</taxon>
    </lineage>
</organism>
<protein>
    <recommendedName>
        <fullName evidence="9">Prokineticin domain-containing protein</fullName>
    </recommendedName>
</protein>
<evidence type="ECO:0000256" key="4">
    <source>
        <dbReference type="ARBA" id="ARBA00022656"/>
    </source>
</evidence>
<dbReference type="GO" id="GO:0090729">
    <property type="term" value="F:toxin activity"/>
    <property type="evidence" value="ECO:0007669"/>
    <property type="project" value="UniProtKB-KW"/>
</dbReference>
<keyword evidence="6" id="KW-1213">G-protein coupled receptor impairing toxin</keyword>
<proteinExistence type="inferred from homology"/>
<feature type="region of interest" description="Disordered" evidence="7">
    <location>
        <begin position="143"/>
        <end position="189"/>
    </location>
</feature>
<feature type="compositionally biased region" description="Gly residues" evidence="7">
    <location>
        <begin position="237"/>
        <end position="256"/>
    </location>
</feature>
<accession>C3Y4H1</accession>
<reference evidence="10" key="1">
    <citation type="journal article" date="2008" name="Nature">
        <title>The amphioxus genome and the evolution of the chordate karyotype.</title>
        <authorList>
            <consortium name="US DOE Joint Genome Institute (JGI-PGF)"/>
            <person name="Putnam N.H."/>
            <person name="Butts T."/>
            <person name="Ferrier D.E.K."/>
            <person name="Furlong R.F."/>
            <person name="Hellsten U."/>
            <person name="Kawashima T."/>
            <person name="Robinson-Rechavi M."/>
            <person name="Shoguchi E."/>
            <person name="Terry A."/>
            <person name="Yu J.-K."/>
            <person name="Benito-Gutierrez E.L."/>
            <person name="Dubchak I."/>
            <person name="Garcia-Fernandez J."/>
            <person name="Gibson-Brown J.J."/>
            <person name="Grigoriev I.V."/>
            <person name="Horton A.C."/>
            <person name="de Jong P.J."/>
            <person name="Jurka J."/>
            <person name="Kapitonov V.V."/>
            <person name="Kohara Y."/>
            <person name="Kuroki Y."/>
            <person name="Lindquist E."/>
            <person name="Lucas S."/>
            <person name="Osoegawa K."/>
            <person name="Pennacchio L.A."/>
            <person name="Salamov A.A."/>
            <person name="Satou Y."/>
            <person name="Sauka-Spengler T."/>
            <person name="Schmutz J."/>
            <person name="Shin-I T."/>
            <person name="Toyoda A."/>
            <person name="Bronner-Fraser M."/>
            <person name="Fujiyama A."/>
            <person name="Holland L.Z."/>
            <person name="Holland P.W.H."/>
            <person name="Satoh N."/>
            <person name="Rokhsar D.S."/>
        </authorList>
    </citation>
    <scope>NUCLEOTIDE SEQUENCE [LARGE SCALE GENOMIC DNA]</scope>
    <source>
        <strain evidence="10">S238N-H82</strain>
        <tissue evidence="10">Testes</tissue>
    </source>
</reference>
<feature type="compositionally biased region" description="Basic and acidic residues" evidence="7">
    <location>
        <begin position="166"/>
        <end position="189"/>
    </location>
</feature>
<dbReference type="AlphaFoldDB" id="C3Y4H1"/>
<feature type="region of interest" description="Disordered" evidence="7">
    <location>
        <begin position="297"/>
        <end position="435"/>
    </location>
</feature>
<dbReference type="GO" id="GO:0005576">
    <property type="term" value="C:extracellular region"/>
    <property type="evidence" value="ECO:0007669"/>
    <property type="project" value="UniProtKB-SubCell"/>
</dbReference>
<evidence type="ECO:0000256" key="2">
    <source>
        <dbReference type="ARBA" id="ARBA00006999"/>
    </source>
</evidence>
<dbReference type="PANTHER" id="PTHR18821:SF2">
    <property type="entry name" value="DICKKOPF-RELATED PROTEIN 3-LIKE"/>
    <property type="match status" value="1"/>
</dbReference>
<dbReference type="InParanoid" id="C3Y4H1"/>
<evidence type="ECO:0000256" key="5">
    <source>
        <dbReference type="ARBA" id="ARBA00023157"/>
    </source>
</evidence>
<evidence type="ECO:0000256" key="3">
    <source>
        <dbReference type="ARBA" id="ARBA00022525"/>
    </source>
</evidence>
<feature type="region of interest" description="Disordered" evidence="7">
    <location>
        <begin position="209"/>
        <end position="284"/>
    </location>
</feature>
<feature type="compositionally biased region" description="Pro residues" evidence="7">
    <location>
        <begin position="363"/>
        <end position="373"/>
    </location>
</feature>
<dbReference type="eggNOG" id="ENOG502S28X">
    <property type="taxonomic scope" value="Eukaryota"/>
</dbReference>
<feature type="signal peptide" evidence="8">
    <location>
        <begin position="1"/>
        <end position="20"/>
    </location>
</feature>
<dbReference type="PROSITE" id="PS51257">
    <property type="entry name" value="PROKAR_LIPOPROTEIN"/>
    <property type="match status" value="1"/>
</dbReference>
<dbReference type="FunFam" id="2.10.80.10:FF:000007">
    <property type="entry name" value="Uncharacterized protein"/>
    <property type="match status" value="1"/>
</dbReference>
<comment type="similarity">
    <text evidence="2">Belongs to the AVIT (prokineticin) family.</text>
</comment>
<dbReference type="InterPro" id="IPR023569">
    <property type="entry name" value="Prokineticin_domain"/>
</dbReference>
<keyword evidence="5" id="KW-1015">Disulfide bond</keyword>
<evidence type="ECO:0000313" key="10">
    <source>
        <dbReference type="EMBL" id="EEN64845.1"/>
    </source>
</evidence>
<feature type="compositionally biased region" description="Basic and acidic residues" evidence="7">
    <location>
        <begin position="297"/>
        <end position="320"/>
    </location>
</feature>
<feature type="compositionally biased region" description="Basic and acidic residues" evidence="7">
    <location>
        <begin position="210"/>
        <end position="232"/>
    </location>
</feature>
<evidence type="ECO:0000256" key="6">
    <source>
        <dbReference type="ARBA" id="ARBA00023259"/>
    </source>
</evidence>
<name>C3Y4H1_BRAFL</name>
<dbReference type="InterPro" id="IPR009523">
    <property type="entry name" value="Prokineticin"/>
</dbReference>
<evidence type="ECO:0000256" key="1">
    <source>
        <dbReference type="ARBA" id="ARBA00004613"/>
    </source>
</evidence>
<sequence>MKTIILQLSMLCAAAVFKVASPLVITGGCRSDFECIANKGENWCCARWNLGSGIAVCKPRGRVGDECHISSNLMPYPLDAPRAFWRCPCGPALGCTATETAKIGHCDTFDNLALAQGGAMGMHMRILLALVIAAAVLSAGDGQDGHGGGGHGGYGYPGEIGSENGRATRDLGDATQGGRDETEDGRGVREIVGEAADVASWAGYGRGGRGVRDLGDGEGARRPWGRIRDVRDATQVPGGGGGGGRGGGGDGGGDGRVGGRRGRIGFGRVDSRGRGFGHGGVPRRGNRRWIVVDETERGRGVRDVGDAAEVEGGRSTRDLDAAEPPPPPSSGGRGRRESMAQPPRRRGGRSAADADAEKRIPRDLPPPPPPPPGSGSRGRRNSMAEPQPPHRRGGRSSPDTVVAERNQRELQPPQPPPSSGGRGRRESMAEPPPQG</sequence>
<dbReference type="Gene3D" id="2.10.80.10">
    <property type="entry name" value="Lipase, subunit A"/>
    <property type="match status" value="1"/>
</dbReference>
<dbReference type="EMBL" id="GG666485">
    <property type="protein sequence ID" value="EEN64845.1"/>
    <property type="molecule type" value="Genomic_DNA"/>
</dbReference>
<gene>
    <name evidence="10" type="ORF">BRAFLDRAFT_89703</name>
</gene>